<evidence type="ECO:0000256" key="9">
    <source>
        <dbReference type="ARBA" id="ARBA00023237"/>
    </source>
</evidence>
<dbReference type="PANTHER" id="PTHR32552:SF83">
    <property type="entry name" value="BLR3904 PROTEIN"/>
    <property type="match status" value="1"/>
</dbReference>
<evidence type="ECO:0000256" key="1">
    <source>
        <dbReference type="ARBA" id="ARBA00004571"/>
    </source>
</evidence>
<keyword evidence="3 10" id="KW-0813">Transport</keyword>
<comment type="subcellular location">
    <subcellularLocation>
        <location evidence="1 10">Cell outer membrane</location>
        <topology evidence="1 10">Multi-pass membrane protein</topology>
    </subcellularLocation>
</comment>
<dbReference type="GO" id="GO:0038023">
    <property type="term" value="F:signaling receptor activity"/>
    <property type="evidence" value="ECO:0007669"/>
    <property type="project" value="InterPro"/>
</dbReference>
<evidence type="ECO:0000256" key="4">
    <source>
        <dbReference type="ARBA" id="ARBA00022452"/>
    </source>
</evidence>
<feature type="domain" description="TonB-dependent receptor-like beta-barrel" evidence="14">
    <location>
        <begin position="298"/>
        <end position="738"/>
    </location>
</feature>
<evidence type="ECO:0000256" key="10">
    <source>
        <dbReference type="PROSITE-ProRule" id="PRU01360"/>
    </source>
</evidence>
<keyword evidence="7 10" id="KW-0472">Membrane</keyword>
<dbReference type="InterPro" id="IPR000531">
    <property type="entry name" value="Beta-barrel_TonB"/>
</dbReference>
<dbReference type="Gene3D" id="2.40.170.20">
    <property type="entry name" value="TonB-dependent receptor, beta-barrel domain"/>
    <property type="match status" value="1"/>
</dbReference>
<evidence type="ECO:0000259" key="15">
    <source>
        <dbReference type="Pfam" id="PF07715"/>
    </source>
</evidence>
<gene>
    <name evidence="16" type="primary">bfrD</name>
    <name evidence="16" type="ORF">Tfont_00709</name>
</gene>
<feature type="signal peptide" evidence="13">
    <location>
        <begin position="1"/>
        <end position="44"/>
    </location>
</feature>
<dbReference type="RefSeq" id="WP_143968412.1">
    <property type="nucleotide sequence ID" value="NZ_VJOO01000004.1"/>
</dbReference>
<evidence type="ECO:0000256" key="12">
    <source>
        <dbReference type="SAM" id="MobiDB-lite"/>
    </source>
</evidence>
<evidence type="ECO:0000256" key="8">
    <source>
        <dbReference type="ARBA" id="ARBA00023170"/>
    </source>
</evidence>
<evidence type="ECO:0000256" key="11">
    <source>
        <dbReference type="RuleBase" id="RU003357"/>
    </source>
</evidence>
<keyword evidence="5 10" id="KW-0812">Transmembrane</keyword>
<sequence length="768" mass="83669">MPRSRPTYPTHPSLAPRRATPPTPARSTAALPLGALLLASGLQAAAQTAMPASEGVAGSLDTVTVRDAGDPAEIRAKSTLRATDTRLGKGQQALRDIPQHVTVMTEQLLDDRNLDDFREVLKATAGVTFLAGETGEEDVRLRGFSLGQAGDIYRDGLREGQLITRDTFATERVEVLKGSASMLFGKGSTGGVVNQVTKQPFLMDRYEAELTLGSGGHRRVQADLNRPLGPDSAVRLNAMAQNSDNWGAKDDRRGLAASWRTGIGGRDEFQIDLYHLQTEGRPNYNHPWLLTGSATDPTRTIVPVLPAKNYYGLASDYQTTEQTALTLTHTHRFGPQEELRTTVRHGRYERDLWVSAIAFAPAAQQPGGQAVSLANPPTDATRLNRNPKGRYGQSDITQIQSDYSHRFQAGGLAHHLTAGVDLTVEDARRNNSFGGAASGLGTTVGTPNDGAWRADTRGAPPLNTFDADSLGLYVQDVVALTPHWKLVGGLRFDRFRATYRDTAGNTGSVTENLWSPRIGALYQPSETASYYVSLGQSYNTSGDTYQFALGTFAPGGSNAKLANTPPEKSRNAEIGAKWELFQQRASLGVALFRAEKFNERNTDPDSAAQQMLLSGKRHATGVEISAAGRLTPNWEVFYNHTWIPSARIDRSNQALSANGTGAQVEGDRPALTPRHSLSAWTTYRLAPQWRVGIGWTHRGAQNPEGQRTYVAPSFTVWDGMVEYTVDERTTVKLNVTNLTDKRYADALYRGFYTPGAPRKVMLSVKTVF</sequence>
<evidence type="ECO:0000313" key="16">
    <source>
        <dbReference type="EMBL" id="TSE37711.1"/>
    </source>
</evidence>
<dbReference type="EMBL" id="VJOO01000004">
    <property type="protein sequence ID" value="TSE37711.1"/>
    <property type="molecule type" value="Genomic_DNA"/>
</dbReference>
<dbReference type="GO" id="GO:0009279">
    <property type="term" value="C:cell outer membrane"/>
    <property type="evidence" value="ECO:0007669"/>
    <property type="project" value="UniProtKB-SubCell"/>
</dbReference>
<evidence type="ECO:0000259" key="14">
    <source>
        <dbReference type="Pfam" id="PF00593"/>
    </source>
</evidence>
<feature type="domain" description="TonB-dependent receptor plug" evidence="15">
    <location>
        <begin position="94"/>
        <end position="192"/>
    </location>
</feature>
<evidence type="ECO:0000256" key="3">
    <source>
        <dbReference type="ARBA" id="ARBA00022448"/>
    </source>
</evidence>
<comment type="similarity">
    <text evidence="2 10 11">Belongs to the TonB-dependent receptor family.</text>
</comment>
<keyword evidence="6 11" id="KW-0798">TonB box</keyword>
<dbReference type="SUPFAM" id="SSF56935">
    <property type="entry name" value="Porins"/>
    <property type="match status" value="1"/>
</dbReference>
<dbReference type="CDD" id="cd01347">
    <property type="entry name" value="ligand_gated_channel"/>
    <property type="match status" value="1"/>
</dbReference>
<evidence type="ECO:0000256" key="6">
    <source>
        <dbReference type="ARBA" id="ARBA00023077"/>
    </source>
</evidence>
<proteinExistence type="inferred from homology"/>
<name>A0A554XPF7_9BURK</name>
<feature type="region of interest" description="Disordered" evidence="12">
    <location>
        <begin position="1"/>
        <end position="27"/>
    </location>
</feature>
<dbReference type="GO" id="GO:0015344">
    <property type="term" value="F:siderophore uptake transmembrane transporter activity"/>
    <property type="evidence" value="ECO:0007669"/>
    <property type="project" value="TreeGrafter"/>
</dbReference>
<evidence type="ECO:0000256" key="2">
    <source>
        <dbReference type="ARBA" id="ARBA00009810"/>
    </source>
</evidence>
<dbReference type="Pfam" id="PF07715">
    <property type="entry name" value="Plug"/>
    <property type="match status" value="1"/>
</dbReference>
<dbReference type="NCBIfam" id="TIGR01783">
    <property type="entry name" value="TonB-siderophor"/>
    <property type="match status" value="1"/>
</dbReference>
<dbReference type="InterPro" id="IPR036942">
    <property type="entry name" value="Beta-barrel_TonB_sf"/>
</dbReference>
<evidence type="ECO:0000256" key="13">
    <source>
        <dbReference type="SAM" id="SignalP"/>
    </source>
</evidence>
<keyword evidence="4 10" id="KW-1134">Transmembrane beta strand</keyword>
<protein>
    <submittedName>
        <fullName evidence="16">Putative TonB-dependent receptor BfrD</fullName>
    </submittedName>
</protein>
<accession>A0A554XPF7</accession>
<dbReference type="PANTHER" id="PTHR32552">
    <property type="entry name" value="FERRICHROME IRON RECEPTOR-RELATED"/>
    <property type="match status" value="1"/>
</dbReference>
<dbReference type="Pfam" id="PF00593">
    <property type="entry name" value="TonB_dep_Rec_b-barrel"/>
    <property type="match status" value="1"/>
</dbReference>
<evidence type="ECO:0000256" key="7">
    <source>
        <dbReference type="ARBA" id="ARBA00023136"/>
    </source>
</evidence>
<feature type="chain" id="PRO_5022159557" evidence="13">
    <location>
        <begin position="45"/>
        <end position="768"/>
    </location>
</feature>
<organism evidence="16 17">
    <name type="scientific">Tepidimonas fonticaldi</name>
    <dbReference type="NCBI Taxonomy" id="1101373"/>
    <lineage>
        <taxon>Bacteria</taxon>
        <taxon>Pseudomonadati</taxon>
        <taxon>Pseudomonadota</taxon>
        <taxon>Betaproteobacteria</taxon>
        <taxon>Burkholderiales</taxon>
        <taxon>Tepidimonas</taxon>
    </lineage>
</organism>
<comment type="caution">
    <text evidence="16">The sequence shown here is derived from an EMBL/GenBank/DDBJ whole genome shotgun (WGS) entry which is preliminary data.</text>
</comment>
<dbReference type="AlphaFoldDB" id="A0A554XPF7"/>
<reference evidence="16 17" key="1">
    <citation type="submission" date="2019-07" db="EMBL/GenBank/DDBJ databases">
        <title>Tepidimonas fonticaldi AT-A2 draft genome.</title>
        <authorList>
            <person name="Da Costa M.S."/>
            <person name="Froufe H.J.C."/>
            <person name="Egas C."/>
            <person name="Albuquerque L."/>
        </authorList>
    </citation>
    <scope>NUCLEOTIDE SEQUENCE [LARGE SCALE GENOMIC DNA]</scope>
    <source>
        <strain evidence="16 17">AT-A2</strain>
    </source>
</reference>
<dbReference type="GO" id="GO:0015891">
    <property type="term" value="P:siderophore transport"/>
    <property type="evidence" value="ECO:0007669"/>
    <property type="project" value="InterPro"/>
</dbReference>
<evidence type="ECO:0000313" key="17">
    <source>
        <dbReference type="Proteomes" id="UP000316388"/>
    </source>
</evidence>
<dbReference type="InterPro" id="IPR039426">
    <property type="entry name" value="TonB-dep_rcpt-like"/>
</dbReference>
<keyword evidence="13" id="KW-0732">Signal</keyword>
<feature type="region of interest" description="Disordered" evidence="12">
    <location>
        <begin position="365"/>
        <end position="392"/>
    </location>
</feature>
<evidence type="ECO:0000256" key="5">
    <source>
        <dbReference type="ARBA" id="ARBA00022692"/>
    </source>
</evidence>
<keyword evidence="9 10" id="KW-0998">Cell outer membrane</keyword>
<keyword evidence="8 16" id="KW-0675">Receptor</keyword>
<dbReference type="Gene3D" id="2.170.130.10">
    <property type="entry name" value="TonB-dependent receptor, plug domain"/>
    <property type="match status" value="1"/>
</dbReference>
<dbReference type="Proteomes" id="UP000316388">
    <property type="component" value="Unassembled WGS sequence"/>
</dbReference>
<dbReference type="InterPro" id="IPR010105">
    <property type="entry name" value="TonB_sidphr_rcpt"/>
</dbReference>
<dbReference type="InterPro" id="IPR037066">
    <property type="entry name" value="Plug_dom_sf"/>
</dbReference>
<dbReference type="PROSITE" id="PS52016">
    <property type="entry name" value="TONB_DEPENDENT_REC_3"/>
    <property type="match status" value="1"/>
</dbReference>
<dbReference type="InterPro" id="IPR012910">
    <property type="entry name" value="Plug_dom"/>
</dbReference>